<dbReference type="Proteomes" id="UP000176923">
    <property type="component" value="Unassembled WGS sequence"/>
</dbReference>
<comment type="caution">
    <text evidence="1">The sequence shown here is derived from an EMBL/GenBank/DDBJ whole genome shotgun (WGS) entry which is preliminary data.</text>
</comment>
<dbReference type="AlphaFoldDB" id="A0A1F5ZTV5"/>
<proteinExistence type="predicted"/>
<dbReference type="EMBL" id="MFJL01000017">
    <property type="protein sequence ID" value="OGG15765.1"/>
    <property type="molecule type" value="Genomic_DNA"/>
</dbReference>
<sequence length="87" mass="9780">MSELRKLHIYIKVESIEGKRMWVTKNRPKAVFWFGIPTVVGGSEPAIHLSYHKIGICQIKRGPDGSCTRTPNFAGSEPDCWQAHTGK</sequence>
<name>A0A1F5ZTV5_9BACT</name>
<evidence type="ECO:0000313" key="1">
    <source>
        <dbReference type="EMBL" id="OGG15765.1"/>
    </source>
</evidence>
<gene>
    <name evidence="1" type="ORF">A3D77_07885</name>
</gene>
<organism evidence="1 2">
    <name type="scientific">Candidatus Gottesmanbacteria bacterium RIFCSPHIGHO2_02_FULL_39_11</name>
    <dbReference type="NCBI Taxonomy" id="1798382"/>
    <lineage>
        <taxon>Bacteria</taxon>
        <taxon>Candidatus Gottesmaniibacteriota</taxon>
    </lineage>
</organism>
<accession>A0A1F5ZTV5</accession>
<reference evidence="1 2" key="1">
    <citation type="journal article" date="2016" name="Nat. Commun.">
        <title>Thousands of microbial genomes shed light on interconnected biogeochemical processes in an aquifer system.</title>
        <authorList>
            <person name="Anantharaman K."/>
            <person name="Brown C.T."/>
            <person name="Hug L.A."/>
            <person name="Sharon I."/>
            <person name="Castelle C.J."/>
            <person name="Probst A.J."/>
            <person name="Thomas B.C."/>
            <person name="Singh A."/>
            <person name="Wilkins M.J."/>
            <person name="Karaoz U."/>
            <person name="Brodie E.L."/>
            <person name="Williams K.H."/>
            <person name="Hubbard S.S."/>
            <person name="Banfield J.F."/>
        </authorList>
    </citation>
    <scope>NUCLEOTIDE SEQUENCE [LARGE SCALE GENOMIC DNA]</scope>
</reference>
<protein>
    <submittedName>
        <fullName evidence="1">Uncharacterized protein</fullName>
    </submittedName>
</protein>
<evidence type="ECO:0000313" key="2">
    <source>
        <dbReference type="Proteomes" id="UP000176923"/>
    </source>
</evidence>